<dbReference type="InterPro" id="IPR020846">
    <property type="entry name" value="MFS_dom"/>
</dbReference>
<gene>
    <name evidence="8" type="ORF">SAMN05216581_4174</name>
</gene>
<sequence length="444" mass="47939">MSYKTGGTASAAPLAYAPVTSVKRTRARFVILALLAIGTMINYLDRTILGIAAPELTKDLGITAVTMGFVFSAFAWTYAAAQIPGGLFLDRFGSKVTYFLALTFWSAFTLLQGFTVGIKTLLLCRFGLGISEAPCFPTNSRVVGTWFPQQERARATAIYTVGEYLGLACFAPVLFWIMGAYGWRAIFVIVGVIGILFGLVWWRMYREPHESTSVNQAELDHIAAGGGLAKADEQSTPFSWSNVRQLLSRRQIIGASIGQFAGNTVLVFFLTWFPTYLATERHMGWIKVGFFSIMPFLAAAAGVMFGGWVSDQLLKRTGSANIARKLPIIAGLLMSSTIIGANYVESDVLVISILSFAFFGQGMVGLGWTLISDVAPKKLMGLTGGLFNFCANLSGITTPLVIGFIIAGTGSFYYALIYVGAAALLGVIAYALIVGDVHRIELKD</sequence>
<evidence type="ECO:0000313" key="8">
    <source>
        <dbReference type="EMBL" id="SEI20272.1"/>
    </source>
</evidence>
<dbReference type="InterPro" id="IPR036259">
    <property type="entry name" value="MFS_trans_sf"/>
</dbReference>
<evidence type="ECO:0000259" key="7">
    <source>
        <dbReference type="PROSITE" id="PS50850"/>
    </source>
</evidence>
<keyword evidence="4 6" id="KW-0472">Membrane</keyword>
<dbReference type="InterPro" id="IPR050382">
    <property type="entry name" value="MFS_Na/Anion_cotransporter"/>
</dbReference>
<dbReference type="PANTHER" id="PTHR11662">
    <property type="entry name" value="SOLUTE CARRIER FAMILY 17"/>
    <property type="match status" value="1"/>
</dbReference>
<dbReference type="CDD" id="cd17319">
    <property type="entry name" value="MFS_ExuT_GudP_like"/>
    <property type="match status" value="1"/>
</dbReference>
<dbReference type="GO" id="GO:0022857">
    <property type="term" value="F:transmembrane transporter activity"/>
    <property type="evidence" value="ECO:0007669"/>
    <property type="project" value="InterPro"/>
</dbReference>
<accession>A0A1H6P6T4</accession>
<dbReference type="GO" id="GO:0016020">
    <property type="term" value="C:membrane"/>
    <property type="evidence" value="ECO:0007669"/>
    <property type="project" value="UniProtKB-SubCell"/>
</dbReference>
<organism evidence="8 9">
    <name type="scientific">Pseudomonas asplenii</name>
    <dbReference type="NCBI Taxonomy" id="53407"/>
    <lineage>
        <taxon>Bacteria</taxon>
        <taxon>Pseudomonadati</taxon>
        <taxon>Pseudomonadota</taxon>
        <taxon>Gammaproteobacteria</taxon>
        <taxon>Pseudomonadales</taxon>
        <taxon>Pseudomonadaceae</taxon>
        <taxon>Pseudomonas</taxon>
    </lineage>
</organism>
<keyword evidence="3 6" id="KW-1133">Transmembrane helix</keyword>
<evidence type="ECO:0000313" key="9">
    <source>
        <dbReference type="Proteomes" id="UP000182272"/>
    </source>
</evidence>
<dbReference type="Proteomes" id="UP000182272">
    <property type="component" value="Chromosome I"/>
</dbReference>
<dbReference type="AlphaFoldDB" id="A0A1H6P6T4"/>
<dbReference type="InterPro" id="IPR000849">
    <property type="entry name" value="Sugar_P_transporter"/>
</dbReference>
<evidence type="ECO:0000256" key="6">
    <source>
        <dbReference type="SAM" id="Phobius"/>
    </source>
</evidence>
<evidence type="ECO:0000256" key="2">
    <source>
        <dbReference type="ARBA" id="ARBA00022692"/>
    </source>
</evidence>
<proteinExistence type="inferred from homology"/>
<feature type="transmembrane region" description="Helical" evidence="6">
    <location>
        <begin position="98"/>
        <end position="118"/>
    </location>
</feature>
<feature type="transmembrane region" description="Helical" evidence="6">
    <location>
        <begin position="326"/>
        <end position="344"/>
    </location>
</feature>
<protein>
    <submittedName>
        <fullName evidence="8">MFS transporter, ACS family, D-galactonate transporter</fullName>
    </submittedName>
</protein>
<feature type="transmembrane region" description="Helical" evidence="6">
    <location>
        <begin position="350"/>
        <end position="371"/>
    </location>
</feature>
<feature type="transmembrane region" description="Helical" evidence="6">
    <location>
        <begin position="183"/>
        <end position="202"/>
    </location>
</feature>
<dbReference type="Pfam" id="PF07690">
    <property type="entry name" value="MFS_1"/>
    <property type="match status" value="1"/>
</dbReference>
<feature type="transmembrane region" description="Helical" evidence="6">
    <location>
        <begin position="285"/>
        <end position="305"/>
    </location>
</feature>
<reference evidence="8 9" key="1">
    <citation type="submission" date="2016-10" db="EMBL/GenBank/DDBJ databases">
        <authorList>
            <person name="de Groot N.N."/>
        </authorList>
    </citation>
    <scope>NUCLEOTIDE SEQUENCE [LARGE SCALE GENOMIC DNA]</scope>
    <source>
        <strain evidence="8 9">LMG 2158</strain>
    </source>
</reference>
<evidence type="ECO:0000256" key="4">
    <source>
        <dbReference type="ARBA" id="ARBA00023136"/>
    </source>
</evidence>
<dbReference type="SUPFAM" id="SSF103473">
    <property type="entry name" value="MFS general substrate transporter"/>
    <property type="match status" value="1"/>
</dbReference>
<feature type="domain" description="Major facilitator superfamily (MFS) profile" evidence="7">
    <location>
        <begin position="31"/>
        <end position="438"/>
    </location>
</feature>
<dbReference type="EMBL" id="LT629972">
    <property type="protein sequence ID" value="SEI20272.1"/>
    <property type="molecule type" value="Genomic_DNA"/>
</dbReference>
<dbReference type="PIRSF" id="PIRSF002808">
    <property type="entry name" value="Hexose_phosphate_transp"/>
    <property type="match status" value="1"/>
</dbReference>
<comment type="subcellular location">
    <subcellularLocation>
        <location evidence="1">Membrane</location>
        <topology evidence="1">Multi-pass membrane protein</topology>
    </subcellularLocation>
</comment>
<dbReference type="InterPro" id="IPR011701">
    <property type="entry name" value="MFS"/>
</dbReference>
<evidence type="ECO:0000256" key="1">
    <source>
        <dbReference type="ARBA" id="ARBA00004141"/>
    </source>
</evidence>
<evidence type="ECO:0000256" key="3">
    <source>
        <dbReference type="ARBA" id="ARBA00022989"/>
    </source>
</evidence>
<dbReference type="PROSITE" id="PS50850">
    <property type="entry name" value="MFS"/>
    <property type="match status" value="1"/>
</dbReference>
<dbReference type="Gene3D" id="1.20.1250.20">
    <property type="entry name" value="MFS general substrate transporter like domains"/>
    <property type="match status" value="2"/>
</dbReference>
<dbReference type="OrthoDB" id="4474610at2"/>
<feature type="transmembrane region" description="Helical" evidence="6">
    <location>
        <begin position="56"/>
        <end position="78"/>
    </location>
</feature>
<feature type="transmembrane region" description="Helical" evidence="6">
    <location>
        <begin position="383"/>
        <end position="406"/>
    </location>
</feature>
<evidence type="ECO:0000256" key="5">
    <source>
        <dbReference type="ARBA" id="ARBA00038514"/>
    </source>
</evidence>
<dbReference type="PANTHER" id="PTHR11662:SF333">
    <property type="entry name" value="D-GALACTONATE TRANSPORTER"/>
    <property type="match status" value="1"/>
</dbReference>
<comment type="similarity">
    <text evidence="5">Belongs to the major facilitator superfamily. Phthalate permease family.</text>
</comment>
<dbReference type="RefSeq" id="WP_029530360.1">
    <property type="nucleotide sequence ID" value="NZ_CP087202.1"/>
</dbReference>
<keyword evidence="2 6" id="KW-0812">Transmembrane</keyword>
<feature type="transmembrane region" description="Helical" evidence="6">
    <location>
        <begin position="252"/>
        <end position="273"/>
    </location>
</feature>
<feature type="transmembrane region" description="Helical" evidence="6">
    <location>
        <begin position="412"/>
        <end position="433"/>
    </location>
</feature>
<feature type="transmembrane region" description="Helical" evidence="6">
    <location>
        <begin position="27"/>
        <end position="44"/>
    </location>
</feature>
<name>A0A1H6P6T4_9PSED</name>